<sequence length="84" mass="9390">DLITLDGRAEVISASWINNKVIQEHRPSITSIIDQKNLKRLMIRNGHPGETTRTLQYLVKGSGELTITYDSVKGGTVSTKVRLR</sequence>
<feature type="non-terminal residue" evidence="1">
    <location>
        <position position="1"/>
    </location>
</feature>
<proteinExistence type="predicted"/>
<organism evidence="1">
    <name type="scientific">marine sediment metagenome</name>
    <dbReference type="NCBI Taxonomy" id="412755"/>
    <lineage>
        <taxon>unclassified sequences</taxon>
        <taxon>metagenomes</taxon>
        <taxon>ecological metagenomes</taxon>
    </lineage>
</organism>
<protein>
    <submittedName>
        <fullName evidence="1">Uncharacterized protein</fullName>
    </submittedName>
</protein>
<name>X0UA97_9ZZZZ</name>
<dbReference type="EMBL" id="BARS01025317">
    <property type="protein sequence ID" value="GAG02764.1"/>
    <property type="molecule type" value="Genomic_DNA"/>
</dbReference>
<gene>
    <name evidence="1" type="ORF">S01H1_40028</name>
</gene>
<evidence type="ECO:0000313" key="1">
    <source>
        <dbReference type="EMBL" id="GAG02764.1"/>
    </source>
</evidence>
<dbReference type="AlphaFoldDB" id="X0UA97"/>
<reference evidence="1" key="1">
    <citation type="journal article" date="2014" name="Front. Microbiol.">
        <title>High frequency of phylogenetically diverse reductive dehalogenase-homologous genes in deep subseafloor sedimentary metagenomes.</title>
        <authorList>
            <person name="Kawai M."/>
            <person name="Futagami T."/>
            <person name="Toyoda A."/>
            <person name="Takaki Y."/>
            <person name="Nishi S."/>
            <person name="Hori S."/>
            <person name="Arai W."/>
            <person name="Tsubouchi T."/>
            <person name="Morono Y."/>
            <person name="Uchiyama I."/>
            <person name="Ito T."/>
            <person name="Fujiyama A."/>
            <person name="Inagaki F."/>
            <person name="Takami H."/>
        </authorList>
    </citation>
    <scope>NUCLEOTIDE SEQUENCE</scope>
    <source>
        <strain evidence="1">Expedition CK06-06</strain>
    </source>
</reference>
<accession>X0UA97</accession>
<comment type="caution">
    <text evidence="1">The sequence shown here is derived from an EMBL/GenBank/DDBJ whole genome shotgun (WGS) entry which is preliminary data.</text>
</comment>